<dbReference type="PANTHER" id="PTHR30472">
    <property type="entry name" value="FERRIC ENTEROBACTIN TRANSPORT SYSTEM PERMEASE PROTEIN"/>
    <property type="match status" value="1"/>
</dbReference>
<comment type="caution">
    <text evidence="9">The sequence shown here is derived from an EMBL/GenBank/DDBJ whole genome shotgun (WGS) entry which is preliminary data.</text>
</comment>
<dbReference type="InterPro" id="IPR000522">
    <property type="entry name" value="ABC_transptr_permease_BtuC"/>
</dbReference>
<dbReference type="RefSeq" id="WP_400194704.1">
    <property type="nucleotide sequence ID" value="NZ_CAYAYE010000014.1"/>
</dbReference>
<evidence type="ECO:0000256" key="8">
    <source>
        <dbReference type="SAM" id="Phobius"/>
    </source>
</evidence>
<accession>A0A8J8PGC1</accession>
<reference evidence="9" key="1">
    <citation type="submission" date="2016-03" db="EMBL/GenBank/DDBJ databases">
        <authorList>
            <person name="Borrel G."/>
            <person name="Mccann A."/>
            <person name="O'Toole P.W."/>
        </authorList>
    </citation>
    <scope>NUCLEOTIDE SEQUENCE</scope>
    <source>
        <strain evidence="9">183</strain>
    </source>
</reference>
<feature type="transmembrane region" description="Helical" evidence="8">
    <location>
        <begin position="107"/>
        <end position="128"/>
    </location>
</feature>
<dbReference type="PANTHER" id="PTHR30472:SF25">
    <property type="entry name" value="ABC TRANSPORTER PERMEASE PROTEIN MJ0876-RELATED"/>
    <property type="match status" value="1"/>
</dbReference>
<protein>
    <submittedName>
        <fullName evidence="9">Fe3+-siderophore ABC transporter permease</fullName>
    </submittedName>
</protein>
<keyword evidence="5 8" id="KW-0812">Transmembrane</keyword>
<proteinExistence type="inferred from homology"/>
<feature type="transmembrane region" description="Helical" evidence="8">
    <location>
        <begin position="325"/>
        <end position="344"/>
    </location>
</feature>
<gene>
    <name evidence="9" type="ORF">A3207_03500</name>
</gene>
<dbReference type="EMBL" id="LVVT01000014">
    <property type="protein sequence ID" value="TQS83017.1"/>
    <property type="molecule type" value="Genomic_DNA"/>
</dbReference>
<evidence type="ECO:0000256" key="4">
    <source>
        <dbReference type="ARBA" id="ARBA00022475"/>
    </source>
</evidence>
<feature type="transmembrane region" description="Helical" evidence="8">
    <location>
        <begin position="140"/>
        <end position="159"/>
    </location>
</feature>
<keyword evidence="6 8" id="KW-1133">Transmembrane helix</keyword>
<dbReference type="SUPFAM" id="SSF81345">
    <property type="entry name" value="ABC transporter involved in vitamin B12 uptake, BtuC"/>
    <property type="match status" value="1"/>
</dbReference>
<feature type="transmembrane region" description="Helical" evidence="8">
    <location>
        <begin position="195"/>
        <end position="215"/>
    </location>
</feature>
<dbReference type="FunFam" id="1.10.3470.10:FF:000001">
    <property type="entry name" value="Vitamin B12 ABC transporter permease BtuC"/>
    <property type="match status" value="1"/>
</dbReference>
<dbReference type="InterPro" id="IPR037294">
    <property type="entry name" value="ABC_BtuC-like"/>
</dbReference>
<dbReference type="CDD" id="cd06550">
    <property type="entry name" value="TM_ABC_iron-siderophores_like"/>
    <property type="match status" value="1"/>
</dbReference>
<dbReference type="GO" id="GO:0005886">
    <property type="term" value="C:plasma membrane"/>
    <property type="evidence" value="ECO:0007669"/>
    <property type="project" value="UniProtKB-SubCell"/>
</dbReference>
<comment type="similarity">
    <text evidence="2">Belongs to the binding-protein-dependent transport system permease family. FecCD subfamily.</text>
</comment>
<feature type="transmembrane region" description="Helical" evidence="8">
    <location>
        <begin position="48"/>
        <end position="68"/>
    </location>
</feature>
<dbReference type="Proteomes" id="UP000752814">
    <property type="component" value="Unassembled WGS sequence"/>
</dbReference>
<evidence type="ECO:0000313" key="9">
    <source>
        <dbReference type="EMBL" id="TQS83017.1"/>
    </source>
</evidence>
<keyword evidence="3" id="KW-0813">Transport</keyword>
<evidence type="ECO:0000256" key="7">
    <source>
        <dbReference type="ARBA" id="ARBA00023136"/>
    </source>
</evidence>
<comment type="subcellular location">
    <subcellularLocation>
        <location evidence="1">Cell membrane</location>
        <topology evidence="1">Multi-pass membrane protein</topology>
    </subcellularLocation>
</comment>
<dbReference type="AlphaFoldDB" id="A0A8J8PGC1"/>
<dbReference type="Gene3D" id="1.10.3470.10">
    <property type="entry name" value="ABC transporter involved in vitamin B12 uptake, BtuC"/>
    <property type="match status" value="1"/>
</dbReference>
<evidence type="ECO:0000313" key="10">
    <source>
        <dbReference type="Proteomes" id="UP000752814"/>
    </source>
</evidence>
<feature type="transmembrane region" description="Helical" evidence="8">
    <location>
        <begin position="165"/>
        <end position="183"/>
    </location>
</feature>
<evidence type="ECO:0000256" key="2">
    <source>
        <dbReference type="ARBA" id="ARBA00007935"/>
    </source>
</evidence>
<evidence type="ECO:0000256" key="5">
    <source>
        <dbReference type="ARBA" id="ARBA00022692"/>
    </source>
</evidence>
<evidence type="ECO:0000256" key="1">
    <source>
        <dbReference type="ARBA" id="ARBA00004651"/>
    </source>
</evidence>
<name>A0A8J8PGC1_9ARCH</name>
<feature type="transmembrane region" description="Helical" evidence="8">
    <location>
        <begin position="240"/>
        <end position="257"/>
    </location>
</feature>
<evidence type="ECO:0000256" key="3">
    <source>
        <dbReference type="ARBA" id="ARBA00022448"/>
    </source>
</evidence>
<keyword evidence="7 8" id="KW-0472">Membrane</keyword>
<dbReference type="GO" id="GO:0022857">
    <property type="term" value="F:transmembrane transporter activity"/>
    <property type="evidence" value="ECO:0007669"/>
    <property type="project" value="InterPro"/>
</dbReference>
<evidence type="ECO:0000256" key="6">
    <source>
        <dbReference type="ARBA" id="ARBA00022989"/>
    </source>
</evidence>
<sequence>MSEGEIDNDRLIGEIVRNSIKNWQEEKQSPAVKPEVVNEYHKYNSRKFTFILLCFIALIVCCGIALTIGQYDIGFFESYQILWQHITGNVQDVLKDYTIWELRLPKIIVGIIAGSALAICGVTMQSILKNPLADPYTTGVSSGAGFGATLAIVLGASIVTDEYSIVLNAFIFALIPTMAIIFVSKIKNASPTTMIMAGIAIMYIFNAMTTIIKLWGDPDSLSAVLEWQVGSIGGIEWKNIPVMLVITVIGFVIIQILSRKLNVLATGEDNAKALGVDVDNLRTLTMALVALVTATVVSFTGLIGFIGLVAPHISRIVIGADNRYLVPASALFGAALLIAADIVGKTVIAPAVLPVGVITAFLGGPLFLFLILRNKSEIWG</sequence>
<dbReference type="Pfam" id="PF01032">
    <property type="entry name" value="FecCD"/>
    <property type="match status" value="1"/>
</dbReference>
<dbReference type="GO" id="GO:0033214">
    <property type="term" value="P:siderophore-iron import into cell"/>
    <property type="evidence" value="ECO:0007669"/>
    <property type="project" value="TreeGrafter"/>
</dbReference>
<organism evidence="9 10">
    <name type="scientific">Candidatus Methanomassiliicoccus intestinalis</name>
    <dbReference type="NCBI Taxonomy" id="1406512"/>
    <lineage>
        <taxon>Archaea</taxon>
        <taxon>Methanobacteriati</taxon>
        <taxon>Thermoplasmatota</taxon>
        <taxon>Thermoplasmata</taxon>
        <taxon>Methanomassiliicoccales</taxon>
        <taxon>Methanomassiliicoccaceae</taxon>
        <taxon>Methanomassiliicoccus</taxon>
    </lineage>
</organism>
<keyword evidence="4" id="KW-1003">Cell membrane</keyword>
<feature type="transmembrane region" description="Helical" evidence="8">
    <location>
        <begin position="288"/>
        <end position="313"/>
    </location>
</feature>
<feature type="transmembrane region" description="Helical" evidence="8">
    <location>
        <begin position="351"/>
        <end position="372"/>
    </location>
</feature>